<dbReference type="InterPro" id="IPR041588">
    <property type="entry name" value="Integrase_H2C2"/>
</dbReference>
<evidence type="ECO:0000256" key="7">
    <source>
        <dbReference type="ARBA" id="ARBA00022918"/>
    </source>
</evidence>
<evidence type="ECO:0000256" key="1">
    <source>
        <dbReference type="ARBA" id="ARBA00012493"/>
    </source>
</evidence>
<feature type="region of interest" description="Disordered" evidence="9">
    <location>
        <begin position="1"/>
        <end position="74"/>
    </location>
</feature>
<dbReference type="InterPro" id="IPR050951">
    <property type="entry name" value="Retrovirus_Pol_polyprotein"/>
</dbReference>
<dbReference type="GO" id="GO:0015074">
    <property type="term" value="P:DNA integration"/>
    <property type="evidence" value="ECO:0007669"/>
    <property type="project" value="InterPro"/>
</dbReference>
<dbReference type="Gene3D" id="3.30.70.270">
    <property type="match status" value="2"/>
</dbReference>
<organism evidence="12 13">
    <name type="scientific">Parthenolecanium corni</name>
    <dbReference type="NCBI Taxonomy" id="536013"/>
    <lineage>
        <taxon>Eukaryota</taxon>
        <taxon>Metazoa</taxon>
        <taxon>Ecdysozoa</taxon>
        <taxon>Arthropoda</taxon>
        <taxon>Hexapoda</taxon>
        <taxon>Insecta</taxon>
        <taxon>Pterygota</taxon>
        <taxon>Neoptera</taxon>
        <taxon>Paraneoptera</taxon>
        <taxon>Hemiptera</taxon>
        <taxon>Sternorrhyncha</taxon>
        <taxon>Coccoidea</taxon>
        <taxon>Coccidae</taxon>
        <taxon>Parthenolecanium</taxon>
    </lineage>
</organism>
<dbReference type="GO" id="GO:0003964">
    <property type="term" value="F:RNA-directed DNA polymerase activity"/>
    <property type="evidence" value="ECO:0007669"/>
    <property type="project" value="UniProtKB-KW"/>
</dbReference>
<keyword evidence="6" id="KW-0378">Hydrolase</keyword>
<feature type="compositionally biased region" description="Basic and acidic residues" evidence="9">
    <location>
        <begin position="1741"/>
        <end position="1750"/>
    </location>
</feature>
<gene>
    <name evidence="12" type="ORF">V9T40_012268</name>
</gene>
<sequence>MLPRSAKRGVNYSEKRKNDDPESSNSQPFQRQVSFSQPVQTQIPIKGAIPKESNSQPLPPERTSQPTKIQIKTPAKVSSPVKKISVINETNSTEKIRIAKNDKFIPSWKDFKIFGDASIFSWLEKSVFSDVSSLGPEKVSSFLEPTTVTEFINFVTPLIKKDDSVIVGFGEELVLHADFDIDMFAVEIRKFVNDLFLKNYVKVVIFCTIPPDKERMTNSHYRSALRNINRKIWNMKSEFKSLYILDFHSFFSKRYEAELTLEGKDPVKKQNEPKEKRVIAPIRKHFTREEVRAIDDHLTVLIREYIEKEEEDENEADVSSAAVHLITADEDSEEEVQKYPESCFSIVGDEIDSDPEGATEYVDQRLFFPGMYFPCYIGEKENQYPVFIDPGSPYSYVREDFVRRLQFENPDLQLLKLKKPFQDVGYAEGRPKIKVGGTICLDFKMKDIRGHYHKFTAYIRICKDLNTRLLLGRQCLWDYDAILRVKQRTLDVEHPDSPNRLEIPGVQFNTVESVLAVEPPVIPKADKIRICNIAMKAEISDDEKLTFQEMLLFNHKVFEDRIGMCNTYTHTLQMKHPVPEMNPKDRPIAQARLPFVQSILDLWLRDNIVTPRGSIYITPIHIILKENGSLRLCMDSREINNYMGNSGDIVPPIDQIKTMFLNATVFSKLDFRDGFLQIPIAEESKQYVAFRFKGQPYVFDRLAYGLKDSMPGFIAALRTVLQGLDHCCTVYVDDLLIFSDNIENHLYHLNLVIHKIQSAGMTLNVEKCKFFQQSVKYLGFIVSDQGISPDPKRVEAIYEYRTPKTKKEVQSFLGVINYYRGHIPKCGELAAPLHELTKSNVQFHWGPDEETSFNDLKKAVAESILQNFPDWTRKFYVITDASNVAISGIVVQFDDENKPKVLGMVSRLLKTAEKNYDTYEKELLAIIYTIKKHIYLLVDHPIILRTDNRALKYLNSAFENVSERVARWRAYLQQFDIELIEHVPGSENKAADALSRFRRDISLNVDHFAPIPAVMALTAPGGQLRIENILDNLADLQNRDPEIQDMIKKRFTYHQEYTHPGYKKVLDVIRRYFDWPGCKFDVVNYSISCAECKTAKYPNETLHGPFQSVISTKPLELLSIDTYGPLPTARGGARKIVVIMDVFSKYTRLYPTKKTSSLQCIKFTEQFLKLYDHLGTCLAVLTDNGSQFRSSVWTDHWESRNIETRFTSVYHPQANPVETRMKIIGDCLRLLCPTQHRRWIQFISTIEQRMNDTFHRTTGHPPTTIFLQLKFTLDGKRIRMSEAEYRAVLKDAARTTKTQLEQRRNKNQRSHLTTFEPGDLVYTKNFTMSREASGVARKLNPLYVGPCQIVEPRGTNAYLIRLPMALEDTILNLISELETAVKDNANAVREVGGGIPEIVTRMRSCTSKYSCLVDLINAVLPLLAERPELALTRRQLNIVREYSGAVREVFSSAERSLHRYERSTTGNLRQLTDLFSKFTSMMEKFEELRKSDNAEMKSKDSLIQSLKNEVKQKQDLINDLLMMCQKEETVSKPVERSENLKLRPNASETITRPIEKSPVKSVEKPSVSSEKAYGIRSEMSSTRKSAKSSSKSDKTSSKQFEKKLIRNLFSESDSEPEESKLTCKPVNVVVKRLKESEIEKVSFLSFSFNISVRFRYCYLQVRPVVLKHSPEYVAKQQALEKLVEGRLAIAARKVESAKAPAVDTAVMSDKSVPSESSRPSVAKRIRQTLISSKKPKSSSESSEKREHDDSTVAAAKKRKTSSSSASSASHSRSHSSPVVDKVKAEETLNEILENAPLKYLGEAYIPLDSIANENCKNSVNVKPDDRQQPEVKPEFKDEVLSIKSHASSSNDEFNVNIDLCLSTSESGDDQSRKETVVSPSKLGDKHYIFEKIAYREYLVTMKNEIGETIRFHCPEFRTFGLPLLGPEKTLLLIPKHIILKFKLGEETSAAGVFLTTYVDLTLSTSIVAQSFVDPIHLGNIQQTEETVFPLSWGARPQSHFSRTDGAVTSNQLIDLSVHGRNMDSRFPFFAHVVDDMKYPTMVNNRLIIGRDFFLKYLKSTNGMRNVGHLYLLDPHNKAYKVQFREKRIH</sequence>
<dbReference type="SUPFAM" id="SSF53098">
    <property type="entry name" value="Ribonuclease H-like"/>
    <property type="match status" value="1"/>
</dbReference>
<dbReference type="PROSITE" id="PS50994">
    <property type="entry name" value="INTEGRASE"/>
    <property type="match status" value="1"/>
</dbReference>
<dbReference type="InterPro" id="IPR012337">
    <property type="entry name" value="RNaseH-like_sf"/>
</dbReference>
<dbReference type="Pfam" id="PF00665">
    <property type="entry name" value="rve"/>
    <property type="match status" value="1"/>
</dbReference>
<feature type="coiled-coil region" evidence="8">
    <location>
        <begin position="1496"/>
        <end position="1523"/>
    </location>
</feature>
<dbReference type="InterPro" id="IPR041373">
    <property type="entry name" value="RT_RNaseH"/>
</dbReference>
<dbReference type="Gene3D" id="2.40.70.10">
    <property type="entry name" value="Acid Proteases"/>
    <property type="match status" value="1"/>
</dbReference>
<dbReference type="Pfam" id="PF17921">
    <property type="entry name" value="Integrase_H2C2"/>
    <property type="match status" value="1"/>
</dbReference>
<protein>
    <recommendedName>
        <fullName evidence="1">RNA-directed DNA polymerase</fullName>
        <ecNumber evidence="1">2.7.7.49</ecNumber>
    </recommendedName>
</protein>
<feature type="domain" description="Integrase catalytic" evidence="11">
    <location>
        <begin position="1110"/>
        <end position="1270"/>
    </location>
</feature>
<dbReference type="InterPro" id="IPR043128">
    <property type="entry name" value="Rev_trsase/Diguanyl_cyclase"/>
</dbReference>
<keyword evidence="2" id="KW-0808">Transferase</keyword>
<evidence type="ECO:0000256" key="5">
    <source>
        <dbReference type="ARBA" id="ARBA00022759"/>
    </source>
</evidence>
<feature type="compositionally biased region" description="Polar residues" evidence="9">
    <location>
        <begin position="23"/>
        <end position="43"/>
    </location>
</feature>
<dbReference type="FunFam" id="3.30.70.270:FF:000020">
    <property type="entry name" value="Transposon Tf2-6 polyprotein-like Protein"/>
    <property type="match status" value="1"/>
</dbReference>
<evidence type="ECO:0000259" key="10">
    <source>
        <dbReference type="PROSITE" id="PS50878"/>
    </source>
</evidence>
<keyword evidence="13" id="KW-1185">Reference proteome</keyword>
<dbReference type="InterPro" id="IPR043502">
    <property type="entry name" value="DNA/RNA_pol_sf"/>
</dbReference>
<dbReference type="Gene3D" id="3.30.420.10">
    <property type="entry name" value="Ribonuclease H-like superfamily/Ribonuclease H"/>
    <property type="match status" value="1"/>
</dbReference>
<dbReference type="EMBL" id="JBBCAQ010000036">
    <property type="protein sequence ID" value="KAK7575982.1"/>
    <property type="molecule type" value="Genomic_DNA"/>
</dbReference>
<feature type="compositionally biased region" description="Low complexity" evidence="9">
    <location>
        <begin position="1761"/>
        <end position="1776"/>
    </location>
</feature>
<dbReference type="SUPFAM" id="SSF56672">
    <property type="entry name" value="DNA/RNA polymerases"/>
    <property type="match status" value="1"/>
</dbReference>
<evidence type="ECO:0000256" key="9">
    <source>
        <dbReference type="SAM" id="MobiDB-lite"/>
    </source>
</evidence>
<dbReference type="GO" id="GO:0042575">
    <property type="term" value="C:DNA polymerase complex"/>
    <property type="evidence" value="ECO:0007669"/>
    <property type="project" value="UniProtKB-ARBA"/>
</dbReference>
<accession>A0AAN9TK54</accession>
<proteinExistence type="predicted"/>
<evidence type="ECO:0000256" key="4">
    <source>
        <dbReference type="ARBA" id="ARBA00022722"/>
    </source>
</evidence>
<evidence type="ECO:0000256" key="6">
    <source>
        <dbReference type="ARBA" id="ARBA00022801"/>
    </source>
</evidence>
<evidence type="ECO:0000256" key="2">
    <source>
        <dbReference type="ARBA" id="ARBA00022679"/>
    </source>
</evidence>
<reference evidence="12 13" key="1">
    <citation type="submission" date="2024-03" db="EMBL/GenBank/DDBJ databases">
        <title>Adaptation during the transition from Ophiocordyceps entomopathogen to insect associate is accompanied by gene loss and intensified selection.</title>
        <authorList>
            <person name="Ward C.M."/>
            <person name="Onetto C.A."/>
            <person name="Borneman A.R."/>
        </authorList>
    </citation>
    <scope>NUCLEOTIDE SEQUENCE [LARGE SCALE GENOMIC DNA]</scope>
    <source>
        <strain evidence="12">AWRI1</strain>
        <tissue evidence="12">Single Adult Female</tissue>
    </source>
</reference>
<keyword evidence="4" id="KW-0540">Nuclease</keyword>
<dbReference type="GO" id="GO:0003676">
    <property type="term" value="F:nucleic acid binding"/>
    <property type="evidence" value="ECO:0007669"/>
    <property type="project" value="InterPro"/>
</dbReference>
<feature type="region of interest" description="Disordered" evidence="9">
    <location>
        <begin position="1529"/>
        <end position="1599"/>
    </location>
</feature>
<keyword evidence="5" id="KW-0255">Endonuclease</keyword>
<feature type="domain" description="Reverse transcriptase" evidence="10">
    <location>
        <begin position="604"/>
        <end position="782"/>
    </location>
</feature>
<dbReference type="EC" id="2.7.7.49" evidence="1"/>
<dbReference type="InterPro" id="IPR021109">
    <property type="entry name" value="Peptidase_aspartic_dom_sf"/>
</dbReference>
<dbReference type="GO" id="GO:0016787">
    <property type="term" value="F:hydrolase activity"/>
    <property type="evidence" value="ECO:0007669"/>
    <property type="project" value="UniProtKB-KW"/>
</dbReference>
<dbReference type="InterPro" id="IPR000477">
    <property type="entry name" value="RT_dom"/>
</dbReference>
<dbReference type="Gene3D" id="1.10.340.70">
    <property type="match status" value="1"/>
</dbReference>
<dbReference type="PANTHER" id="PTHR37984">
    <property type="entry name" value="PROTEIN CBG26694"/>
    <property type="match status" value="1"/>
</dbReference>
<dbReference type="InterPro" id="IPR001584">
    <property type="entry name" value="Integrase_cat-core"/>
</dbReference>
<keyword evidence="7" id="KW-0695">RNA-directed DNA polymerase</keyword>
<dbReference type="Proteomes" id="UP001367676">
    <property type="component" value="Unassembled WGS sequence"/>
</dbReference>
<feature type="compositionally biased region" description="Low complexity" evidence="9">
    <location>
        <begin position="1580"/>
        <end position="1589"/>
    </location>
</feature>
<dbReference type="CDD" id="cd09274">
    <property type="entry name" value="RNase_HI_RT_Ty3"/>
    <property type="match status" value="1"/>
</dbReference>
<name>A0AAN9TK54_9HEMI</name>
<evidence type="ECO:0000313" key="13">
    <source>
        <dbReference type="Proteomes" id="UP001367676"/>
    </source>
</evidence>
<evidence type="ECO:0000256" key="8">
    <source>
        <dbReference type="SAM" id="Coils"/>
    </source>
</evidence>
<evidence type="ECO:0000259" key="11">
    <source>
        <dbReference type="PROSITE" id="PS50994"/>
    </source>
</evidence>
<dbReference type="GO" id="GO:0004519">
    <property type="term" value="F:endonuclease activity"/>
    <property type="evidence" value="ECO:0007669"/>
    <property type="project" value="UniProtKB-KW"/>
</dbReference>
<feature type="compositionally biased region" description="Basic and acidic residues" evidence="9">
    <location>
        <begin position="1553"/>
        <end position="1563"/>
    </location>
</feature>
<dbReference type="InterPro" id="IPR036397">
    <property type="entry name" value="RNaseH_sf"/>
</dbReference>
<feature type="compositionally biased region" description="Basic and acidic residues" evidence="9">
    <location>
        <begin position="1590"/>
        <end position="1599"/>
    </location>
</feature>
<keyword evidence="8" id="KW-0175">Coiled coil</keyword>
<feature type="compositionally biased region" description="Basic and acidic residues" evidence="9">
    <location>
        <begin position="1529"/>
        <end position="1541"/>
    </location>
</feature>
<feature type="compositionally biased region" description="Polar residues" evidence="9">
    <location>
        <begin position="52"/>
        <end position="70"/>
    </location>
</feature>
<dbReference type="Pfam" id="PF00078">
    <property type="entry name" value="RVT_1"/>
    <property type="match status" value="1"/>
</dbReference>
<dbReference type="PROSITE" id="PS50878">
    <property type="entry name" value="RT_POL"/>
    <property type="match status" value="1"/>
</dbReference>
<dbReference type="CDD" id="cd01647">
    <property type="entry name" value="RT_LTR"/>
    <property type="match status" value="1"/>
</dbReference>
<dbReference type="PANTHER" id="PTHR37984:SF5">
    <property type="entry name" value="PROTEIN NYNRIN-LIKE"/>
    <property type="match status" value="1"/>
</dbReference>
<dbReference type="Gene3D" id="3.10.10.10">
    <property type="entry name" value="HIV Type 1 Reverse Transcriptase, subunit A, domain 1"/>
    <property type="match status" value="1"/>
</dbReference>
<comment type="caution">
    <text evidence="12">The sequence shown here is derived from an EMBL/GenBank/DDBJ whole genome shotgun (WGS) entry which is preliminary data.</text>
</comment>
<dbReference type="Pfam" id="PF17917">
    <property type="entry name" value="RT_RNaseH"/>
    <property type="match status" value="1"/>
</dbReference>
<feature type="region of interest" description="Disordered" evidence="9">
    <location>
        <begin position="1700"/>
        <end position="1781"/>
    </location>
</feature>
<keyword evidence="3" id="KW-0548">Nucleotidyltransferase</keyword>
<evidence type="ECO:0000256" key="3">
    <source>
        <dbReference type="ARBA" id="ARBA00022695"/>
    </source>
</evidence>
<evidence type="ECO:0000313" key="12">
    <source>
        <dbReference type="EMBL" id="KAK7575982.1"/>
    </source>
</evidence>